<comment type="caution">
    <text evidence="2">The sequence shown here is derived from an EMBL/GenBank/DDBJ whole genome shotgun (WGS) entry which is preliminary data.</text>
</comment>
<dbReference type="AlphaFoldDB" id="A0A8J2ZK19"/>
<protein>
    <recommendedName>
        <fullName evidence="1">Isochorismatase-like domain-containing protein</fullName>
    </recommendedName>
</protein>
<keyword evidence="3" id="KW-1185">Reference proteome</keyword>
<organism evidence="2 3">
    <name type="scientific">Salipiger pallidus</name>
    <dbReference type="NCBI Taxonomy" id="1775170"/>
    <lineage>
        <taxon>Bacteria</taxon>
        <taxon>Pseudomonadati</taxon>
        <taxon>Pseudomonadota</taxon>
        <taxon>Alphaproteobacteria</taxon>
        <taxon>Rhodobacterales</taxon>
        <taxon>Roseobacteraceae</taxon>
        <taxon>Salipiger</taxon>
    </lineage>
</organism>
<name>A0A8J2ZK19_9RHOB</name>
<evidence type="ECO:0000313" key="3">
    <source>
        <dbReference type="Proteomes" id="UP000617145"/>
    </source>
</evidence>
<dbReference type="Pfam" id="PF00857">
    <property type="entry name" value="Isochorismatase"/>
    <property type="match status" value="1"/>
</dbReference>
<dbReference type="Gene3D" id="3.40.50.850">
    <property type="entry name" value="Isochorismatase-like"/>
    <property type="match status" value="1"/>
</dbReference>
<reference evidence="2" key="2">
    <citation type="submission" date="2020-09" db="EMBL/GenBank/DDBJ databases">
        <authorList>
            <person name="Sun Q."/>
            <person name="Zhou Y."/>
        </authorList>
    </citation>
    <scope>NUCLEOTIDE SEQUENCE</scope>
    <source>
        <strain evidence="2">CGMCC 1.15762</strain>
    </source>
</reference>
<reference evidence="2" key="1">
    <citation type="journal article" date="2014" name="Int. J. Syst. Evol. Microbiol.">
        <title>Complete genome sequence of Corynebacterium casei LMG S-19264T (=DSM 44701T), isolated from a smear-ripened cheese.</title>
        <authorList>
            <consortium name="US DOE Joint Genome Institute (JGI-PGF)"/>
            <person name="Walter F."/>
            <person name="Albersmeier A."/>
            <person name="Kalinowski J."/>
            <person name="Ruckert C."/>
        </authorList>
    </citation>
    <scope>NUCLEOTIDE SEQUENCE</scope>
    <source>
        <strain evidence="2">CGMCC 1.15762</strain>
    </source>
</reference>
<proteinExistence type="predicted"/>
<sequence length="55" mass="5917">MVLHNLGVRDAKGAGIVTDQRISSSVRSLAYESFAVVVVEDCCAAATRELHEVEL</sequence>
<gene>
    <name evidence="2" type="ORF">GCM10011415_23660</name>
</gene>
<dbReference type="InterPro" id="IPR000868">
    <property type="entry name" value="Isochorismatase-like_dom"/>
</dbReference>
<dbReference type="RefSeq" id="WP_229673178.1">
    <property type="nucleotide sequence ID" value="NZ_BMJV01000004.1"/>
</dbReference>
<accession>A0A8J2ZK19</accession>
<dbReference type="Proteomes" id="UP000617145">
    <property type="component" value="Unassembled WGS sequence"/>
</dbReference>
<feature type="domain" description="Isochorismatase-like" evidence="1">
    <location>
        <begin position="2"/>
        <end position="53"/>
    </location>
</feature>
<dbReference type="EMBL" id="BMJV01000004">
    <property type="protein sequence ID" value="GGG74433.1"/>
    <property type="molecule type" value="Genomic_DNA"/>
</dbReference>
<evidence type="ECO:0000313" key="2">
    <source>
        <dbReference type="EMBL" id="GGG74433.1"/>
    </source>
</evidence>
<dbReference type="InterPro" id="IPR036380">
    <property type="entry name" value="Isochorismatase-like_sf"/>
</dbReference>
<dbReference type="SUPFAM" id="SSF52499">
    <property type="entry name" value="Isochorismatase-like hydrolases"/>
    <property type="match status" value="1"/>
</dbReference>
<evidence type="ECO:0000259" key="1">
    <source>
        <dbReference type="Pfam" id="PF00857"/>
    </source>
</evidence>